<dbReference type="EMBL" id="CP058561">
    <property type="protein sequence ID" value="QUH31141.1"/>
    <property type="molecule type" value="Genomic_DNA"/>
</dbReference>
<organism evidence="1 2">
    <name type="scientific">Vallitalea guaymasensis</name>
    <dbReference type="NCBI Taxonomy" id="1185412"/>
    <lineage>
        <taxon>Bacteria</taxon>
        <taxon>Bacillati</taxon>
        <taxon>Bacillota</taxon>
        <taxon>Clostridia</taxon>
        <taxon>Lachnospirales</taxon>
        <taxon>Vallitaleaceae</taxon>
        <taxon>Vallitalea</taxon>
    </lineage>
</organism>
<proteinExistence type="predicted"/>
<gene>
    <name evidence="1" type="ORF">HYG85_20335</name>
</gene>
<keyword evidence="2" id="KW-1185">Reference proteome</keyword>
<evidence type="ECO:0000313" key="1">
    <source>
        <dbReference type="EMBL" id="QUH31141.1"/>
    </source>
</evidence>
<dbReference type="AlphaFoldDB" id="A0A8J8MDV8"/>
<name>A0A8J8MDV8_9FIRM</name>
<protein>
    <submittedName>
        <fullName evidence="1">Uncharacterized protein</fullName>
    </submittedName>
</protein>
<reference evidence="1 2" key="1">
    <citation type="submission" date="2020-07" db="EMBL/GenBank/DDBJ databases">
        <title>Vallitalea guaymasensis genome.</title>
        <authorList>
            <person name="Postec A."/>
        </authorList>
    </citation>
    <scope>NUCLEOTIDE SEQUENCE [LARGE SCALE GENOMIC DNA]</scope>
    <source>
        <strain evidence="1 2">Ra1766G1</strain>
    </source>
</reference>
<accession>A0A8J8MDV8</accession>
<sequence>MNKTMIQYLTLSELIKVYRLTNVKLEEILDEDLIIVSYFIDSIVRDIPQKDFIILIPTNEIICGHKILSLVNLFFDNVLKLNNSALLDVRINGKKYKQINSNIRDKIELSIFRVIFVNDVYKMYYQFEIC</sequence>
<dbReference type="Proteomes" id="UP000677305">
    <property type="component" value="Chromosome"/>
</dbReference>
<evidence type="ECO:0000313" key="2">
    <source>
        <dbReference type="Proteomes" id="UP000677305"/>
    </source>
</evidence>
<dbReference type="KEGG" id="vgu:HYG85_20335"/>
<dbReference type="RefSeq" id="WP_212691217.1">
    <property type="nucleotide sequence ID" value="NZ_CP058561.1"/>
</dbReference>